<evidence type="ECO:0000313" key="4">
    <source>
        <dbReference type="EMBL" id="MDA0563643.1"/>
    </source>
</evidence>
<keyword evidence="5" id="KW-1185">Reference proteome</keyword>
<proteinExistence type="predicted"/>
<feature type="domain" description="GAF" evidence="2">
    <location>
        <begin position="59"/>
        <end position="215"/>
    </location>
</feature>
<dbReference type="PANTHER" id="PTHR43156">
    <property type="entry name" value="STAGE II SPORULATION PROTEIN E-RELATED"/>
    <property type="match status" value="1"/>
</dbReference>
<evidence type="ECO:0000256" key="1">
    <source>
        <dbReference type="ARBA" id="ARBA00022801"/>
    </source>
</evidence>
<dbReference type="Gene3D" id="3.30.450.40">
    <property type="match status" value="1"/>
</dbReference>
<organism evidence="4 5">
    <name type="scientific">Streptomonospora mangrovi</name>
    <dbReference type="NCBI Taxonomy" id="2883123"/>
    <lineage>
        <taxon>Bacteria</taxon>
        <taxon>Bacillati</taxon>
        <taxon>Actinomycetota</taxon>
        <taxon>Actinomycetes</taxon>
        <taxon>Streptosporangiales</taxon>
        <taxon>Nocardiopsidaceae</taxon>
        <taxon>Streptomonospora</taxon>
    </lineage>
</organism>
<reference evidence="4" key="1">
    <citation type="submission" date="2021-10" db="EMBL/GenBank/DDBJ databases">
        <title>Streptomonospora sp. nov., isolated from mangrove soil.</title>
        <authorList>
            <person name="Chen X."/>
            <person name="Ge X."/>
            <person name="Liu W."/>
        </authorList>
    </citation>
    <scope>NUCLEOTIDE SEQUENCE</scope>
    <source>
        <strain evidence="4">S1-112</strain>
    </source>
</reference>
<name>A0A9X3NK73_9ACTN</name>
<dbReference type="InterPro" id="IPR029016">
    <property type="entry name" value="GAF-like_dom_sf"/>
</dbReference>
<dbReference type="RefSeq" id="WP_270070917.1">
    <property type="nucleotide sequence ID" value="NZ_JAJAQC010000005.1"/>
</dbReference>
<dbReference type="SUPFAM" id="SSF81606">
    <property type="entry name" value="PP2C-like"/>
    <property type="match status" value="1"/>
</dbReference>
<dbReference type="PANTHER" id="PTHR43156:SF2">
    <property type="entry name" value="STAGE II SPORULATION PROTEIN E"/>
    <property type="match status" value="1"/>
</dbReference>
<evidence type="ECO:0000313" key="5">
    <source>
        <dbReference type="Proteomes" id="UP001140076"/>
    </source>
</evidence>
<dbReference type="AlphaFoldDB" id="A0A9X3NK73"/>
<protein>
    <submittedName>
        <fullName evidence="4">SpoIIE family protein phosphatase</fullName>
    </submittedName>
</protein>
<dbReference type="InterPro" id="IPR052016">
    <property type="entry name" value="Bact_Sigma-Reg"/>
</dbReference>
<dbReference type="GO" id="GO:0016791">
    <property type="term" value="F:phosphatase activity"/>
    <property type="evidence" value="ECO:0007669"/>
    <property type="project" value="TreeGrafter"/>
</dbReference>
<accession>A0A9X3NK73</accession>
<dbReference type="InterPro" id="IPR036457">
    <property type="entry name" value="PPM-type-like_dom_sf"/>
</dbReference>
<gene>
    <name evidence="4" type="ORF">LG943_04750</name>
</gene>
<dbReference type="InterPro" id="IPR001932">
    <property type="entry name" value="PPM-type_phosphatase-like_dom"/>
</dbReference>
<dbReference type="SMART" id="SM00065">
    <property type="entry name" value="GAF"/>
    <property type="match status" value="1"/>
</dbReference>
<dbReference type="Pfam" id="PF07228">
    <property type="entry name" value="SpoIIE"/>
    <property type="match status" value="1"/>
</dbReference>
<dbReference type="SUPFAM" id="SSF55781">
    <property type="entry name" value="GAF domain-like"/>
    <property type="match status" value="1"/>
</dbReference>
<comment type="caution">
    <text evidence="4">The sequence shown here is derived from an EMBL/GenBank/DDBJ whole genome shotgun (WGS) entry which is preliminary data.</text>
</comment>
<dbReference type="EMBL" id="JAJAQC010000005">
    <property type="protein sequence ID" value="MDA0563643.1"/>
    <property type="molecule type" value="Genomic_DNA"/>
</dbReference>
<keyword evidence="1" id="KW-0378">Hydrolase</keyword>
<feature type="domain" description="PPM-type phosphatase" evidence="3">
    <location>
        <begin position="235"/>
        <end position="448"/>
    </location>
</feature>
<dbReference type="InterPro" id="IPR003018">
    <property type="entry name" value="GAF"/>
</dbReference>
<dbReference type="Pfam" id="PF01590">
    <property type="entry name" value="GAF"/>
    <property type="match status" value="1"/>
</dbReference>
<dbReference type="Proteomes" id="UP001140076">
    <property type="component" value="Unassembled WGS sequence"/>
</dbReference>
<sequence>MSHSVRVGGNGLSVVAPPRPVAETEAGVVGAMADGESETAVAGLRLLAEVSTVVGSSLDGEDVLRRLARLVVPELADWCVVDLIGEEMRRVALVHRDPDVRPAPYTAGMTLPAPDPVAASPVERVLAGEGPLVVTDFPAARSPLGREHRQLIDAFGAHTEVLVPLRVRGRVLGVLGLVRTSPERPVTDEDLGLIQDIAHRAAIALDNARLYASVRGAAQDFQRALLPHLPDLGPLELAARYLPAQDEVEVGGDWYDAFVLPDGAAALAVGDVCGHDQTAAVDMSKLQNMLRALAWDRAEPPSGIVRRLDVLMDLLGAKTATAVFGRLHGPDGGPWSWTWSNAGHLPPLLLTPDARTRYLGGDPDLMLGTGVPMPRTDRTETLRPGCTLLLYSDGLVERRGESLSRGMVRLRQQLALRAREPVETLCDALLESMVPQRGDDVVLLALRVPEGG</sequence>
<evidence type="ECO:0000259" key="3">
    <source>
        <dbReference type="SMART" id="SM00331"/>
    </source>
</evidence>
<evidence type="ECO:0000259" key="2">
    <source>
        <dbReference type="SMART" id="SM00065"/>
    </source>
</evidence>
<dbReference type="SMART" id="SM00331">
    <property type="entry name" value="PP2C_SIG"/>
    <property type="match status" value="1"/>
</dbReference>
<dbReference type="Gene3D" id="3.60.40.10">
    <property type="entry name" value="PPM-type phosphatase domain"/>
    <property type="match status" value="1"/>
</dbReference>